<feature type="transmembrane region" description="Helical" evidence="9">
    <location>
        <begin position="105"/>
        <end position="128"/>
    </location>
</feature>
<reference evidence="10 11" key="1">
    <citation type="journal article" date="2015" name="Nature">
        <title>rRNA introns, odd ribosomes, and small enigmatic genomes across a large radiation of phyla.</title>
        <authorList>
            <person name="Brown C.T."/>
            <person name="Hug L.A."/>
            <person name="Thomas B.C."/>
            <person name="Sharon I."/>
            <person name="Castelle C.J."/>
            <person name="Singh A."/>
            <person name="Wilkins M.J."/>
            <person name="Williams K.H."/>
            <person name="Banfield J.F."/>
        </authorList>
    </citation>
    <scope>NUCLEOTIDE SEQUENCE [LARGE SCALE GENOMIC DNA]</scope>
</reference>
<keyword evidence="6" id="KW-1278">Translocase</keyword>
<feature type="transmembrane region" description="Helical" evidence="9">
    <location>
        <begin position="204"/>
        <end position="237"/>
    </location>
</feature>
<proteinExistence type="predicted"/>
<keyword evidence="2" id="KW-0597">Phosphoprotein</keyword>
<keyword evidence="7 9" id="KW-1133">Transmembrane helix</keyword>
<keyword evidence="8 9" id="KW-0472">Membrane</keyword>
<evidence type="ECO:0000256" key="5">
    <source>
        <dbReference type="ARBA" id="ARBA00022692"/>
    </source>
</evidence>
<dbReference type="InterPro" id="IPR004338">
    <property type="entry name" value="NqrB/RnfD"/>
</dbReference>
<evidence type="ECO:0000256" key="6">
    <source>
        <dbReference type="ARBA" id="ARBA00022967"/>
    </source>
</evidence>
<dbReference type="Proteomes" id="UP000034324">
    <property type="component" value="Unassembled WGS sequence"/>
</dbReference>
<dbReference type="GO" id="GO:0016020">
    <property type="term" value="C:membrane"/>
    <property type="evidence" value="ECO:0007669"/>
    <property type="project" value="InterPro"/>
</dbReference>
<keyword evidence="3" id="KW-0285">Flavoprotein</keyword>
<evidence type="ECO:0000256" key="8">
    <source>
        <dbReference type="ARBA" id="ARBA00023136"/>
    </source>
</evidence>
<feature type="transmembrane region" description="Helical" evidence="9">
    <location>
        <begin position="58"/>
        <end position="75"/>
    </location>
</feature>
<feature type="transmembrane region" description="Helical" evidence="9">
    <location>
        <begin position="12"/>
        <end position="27"/>
    </location>
</feature>
<feature type="transmembrane region" description="Helical" evidence="9">
    <location>
        <begin position="159"/>
        <end position="184"/>
    </location>
</feature>
<evidence type="ECO:0000256" key="7">
    <source>
        <dbReference type="ARBA" id="ARBA00022989"/>
    </source>
</evidence>
<organism evidence="10 11">
    <name type="scientific">Candidatus Daviesbacteria bacterium GW2011_GWF2_38_6</name>
    <dbReference type="NCBI Taxonomy" id="1618432"/>
    <lineage>
        <taxon>Bacteria</taxon>
        <taxon>Candidatus Daviesiibacteriota</taxon>
    </lineage>
</organism>
<protein>
    <submittedName>
        <fullName evidence="10">Uncharacterized protein</fullName>
    </submittedName>
</protein>
<evidence type="ECO:0000256" key="3">
    <source>
        <dbReference type="ARBA" id="ARBA00022630"/>
    </source>
</evidence>
<keyword evidence="1" id="KW-0813">Transport</keyword>
<keyword evidence="5 9" id="KW-0812">Transmembrane</keyword>
<accession>A0A0G0MV85</accession>
<evidence type="ECO:0000313" key="11">
    <source>
        <dbReference type="Proteomes" id="UP000034324"/>
    </source>
</evidence>
<evidence type="ECO:0000256" key="2">
    <source>
        <dbReference type="ARBA" id="ARBA00022553"/>
    </source>
</evidence>
<evidence type="ECO:0000313" key="10">
    <source>
        <dbReference type="EMBL" id="KKQ77569.1"/>
    </source>
</evidence>
<comment type="caution">
    <text evidence="10">The sequence shown here is derived from an EMBL/GenBank/DDBJ whole genome shotgun (WGS) entry which is preliminary data.</text>
</comment>
<feature type="transmembrane region" description="Helical" evidence="9">
    <location>
        <begin position="81"/>
        <end position="98"/>
    </location>
</feature>
<sequence length="240" mass="27366">MRSLFKLPKIQMAIFLFLIFLSAFWYSPSASKLLTLTLALSSTVISDFMFTKLRRIPPFLLSAGIVSGLIIALLTDPSLPWYIPVLAGVLAMFSKNFLRFSRRHIFNPAGFGLILTAFIFQTGVSWWAVSFQTFPQNLIFFLILLTPAFVSIKKMRRHLTIFSFLIAYGIIFKNFFLDPTVLFFTLVMLPEPMTTPYIKKYQVIFGVFVSIISFLISSFFAGDPLITALLLGNIIFFKFL</sequence>
<evidence type="ECO:0000256" key="1">
    <source>
        <dbReference type="ARBA" id="ARBA00022448"/>
    </source>
</evidence>
<dbReference type="EMBL" id="LBVC01000038">
    <property type="protein sequence ID" value="KKQ77569.1"/>
    <property type="molecule type" value="Genomic_DNA"/>
</dbReference>
<dbReference type="GO" id="GO:0055085">
    <property type="term" value="P:transmembrane transport"/>
    <property type="evidence" value="ECO:0007669"/>
    <property type="project" value="InterPro"/>
</dbReference>
<dbReference type="Pfam" id="PF03116">
    <property type="entry name" value="NQR2_RnfD_RnfE"/>
    <property type="match status" value="1"/>
</dbReference>
<gene>
    <name evidence="10" type="ORF">US99_C0038G0011</name>
</gene>
<evidence type="ECO:0000256" key="4">
    <source>
        <dbReference type="ARBA" id="ARBA00022643"/>
    </source>
</evidence>
<keyword evidence="4" id="KW-0288">FMN</keyword>
<evidence type="ECO:0000256" key="9">
    <source>
        <dbReference type="SAM" id="Phobius"/>
    </source>
</evidence>
<dbReference type="AlphaFoldDB" id="A0A0G0MV85"/>
<name>A0A0G0MV85_9BACT</name>
<feature type="transmembrane region" description="Helical" evidence="9">
    <location>
        <begin position="134"/>
        <end position="152"/>
    </location>
</feature>